<dbReference type="EMBL" id="JBHMAX010000017">
    <property type="protein sequence ID" value="MFB9732309.1"/>
    <property type="molecule type" value="Genomic_DNA"/>
</dbReference>
<name>A0ABV5V3E7_9MICO</name>
<keyword evidence="2" id="KW-1133">Transmembrane helix</keyword>
<sequence>MSRSTDRSQDPSPFAWIFGGALAMIAAGSVIRAIAGRRGSGGQDVAGGPHAGDADADLAGHPS</sequence>
<protein>
    <recommendedName>
        <fullName evidence="5">MYXO-CTERM domain-containing protein</fullName>
    </recommendedName>
</protein>
<feature type="transmembrane region" description="Helical" evidence="2">
    <location>
        <begin position="14"/>
        <end position="35"/>
    </location>
</feature>
<comment type="caution">
    <text evidence="3">The sequence shown here is derived from an EMBL/GenBank/DDBJ whole genome shotgun (WGS) entry which is preliminary data.</text>
</comment>
<evidence type="ECO:0000313" key="4">
    <source>
        <dbReference type="Proteomes" id="UP001589613"/>
    </source>
</evidence>
<accession>A0ABV5V3E7</accession>
<evidence type="ECO:0008006" key="5">
    <source>
        <dbReference type="Google" id="ProtNLM"/>
    </source>
</evidence>
<proteinExistence type="predicted"/>
<keyword evidence="4" id="KW-1185">Reference proteome</keyword>
<evidence type="ECO:0000256" key="2">
    <source>
        <dbReference type="SAM" id="Phobius"/>
    </source>
</evidence>
<keyword evidence="2" id="KW-0472">Membrane</keyword>
<keyword evidence="2" id="KW-0812">Transmembrane</keyword>
<organism evidence="3 4">
    <name type="scientific">Ornithinimicrobium kibberense</name>
    <dbReference type="NCBI Taxonomy" id="282060"/>
    <lineage>
        <taxon>Bacteria</taxon>
        <taxon>Bacillati</taxon>
        <taxon>Actinomycetota</taxon>
        <taxon>Actinomycetes</taxon>
        <taxon>Micrococcales</taxon>
        <taxon>Ornithinimicrobiaceae</taxon>
        <taxon>Ornithinimicrobium</taxon>
    </lineage>
</organism>
<evidence type="ECO:0000256" key="1">
    <source>
        <dbReference type="SAM" id="MobiDB-lite"/>
    </source>
</evidence>
<reference evidence="3 4" key="1">
    <citation type="submission" date="2024-09" db="EMBL/GenBank/DDBJ databases">
        <authorList>
            <person name="Sun Q."/>
            <person name="Mori K."/>
        </authorList>
    </citation>
    <scope>NUCLEOTIDE SEQUENCE [LARGE SCALE GENOMIC DNA]</scope>
    <source>
        <strain evidence="3 4">JCM 12763</strain>
    </source>
</reference>
<dbReference type="RefSeq" id="WP_141338367.1">
    <property type="nucleotide sequence ID" value="NZ_JBHMAX010000017.1"/>
</dbReference>
<gene>
    <name evidence="3" type="ORF">ACFFN0_09660</name>
</gene>
<feature type="region of interest" description="Disordered" evidence="1">
    <location>
        <begin position="38"/>
        <end position="63"/>
    </location>
</feature>
<evidence type="ECO:0000313" key="3">
    <source>
        <dbReference type="EMBL" id="MFB9732309.1"/>
    </source>
</evidence>
<dbReference type="Proteomes" id="UP001589613">
    <property type="component" value="Unassembled WGS sequence"/>
</dbReference>